<sequence length="142" mass="16386">MKTLIMIISISGLLLFNSCAQKPDTAQLLENENTRQEIFQNIVDNHDYMMSFMNTMQSSEHAMGMMQGNHMMMGNMMRGGGMHTMMKDSTMMKSMMTQMLTNKAMMTHMMQMMHNRGMMSNDCMENTLNMMRSNMMNSSNNN</sequence>
<dbReference type="Proteomes" id="UP001610100">
    <property type="component" value="Unassembled WGS sequence"/>
</dbReference>
<evidence type="ECO:0008006" key="4">
    <source>
        <dbReference type="Google" id="ProtNLM"/>
    </source>
</evidence>
<feature type="signal peptide" evidence="1">
    <location>
        <begin position="1"/>
        <end position="22"/>
    </location>
</feature>
<accession>A0ABW7MYF2</accession>
<dbReference type="RefSeq" id="WP_344741049.1">
    <property type="nucleotide sequence ID" value="NZ_BAABAY010000002.1"/>
</dbReference>
<evidence type="ECO:0000313" key="3">
    <source>
        <dbReference type="Proteomes" id="UP001610100"/>
    </source>
</evidence>
<evidence type="ECO:0000313" key="2">
    <source>
        <dbReference type="EMBL" id="MFH6771846.1"/>
    </source>
</evidence>
<comment type="caution">
    <text evidence="2">The sequence shown here is derived from an EMBL/GenBank/DDBJ whole genome shotgun (WGS) entry which is preliminary data.</text>
</comment>
<feature type="chain" id="PRO_5046520369" description="Membrane or secreted protein" evidence="1">
    <location>
        <begin position="23"/>
        <end position="142"/>
    </location>
</feature>
<protein>
    <recommendedName>
        <fullName evidence="4">Membrane or secreted protein</fullName>
    </recommendedName>
</protein>
<gene>
    <name evidence="2" type="ORF">V8G58_07845</name>
</gene>
<keyword evidence="1" id="KW-0732">Signal</keyword>
<organism evidence="2 3">
    <name type="scientific">Gaetbulibacter aestuarii</name>
    <dbReference type="NCBI Taxonomy" id="1502358"/>
    <lineage>
        <taxon>Bacteria</taxon>
        <taxon>Pseudomonadati</taxon>
        <taxon>Bacteroidota</taxon>
        <taxon>Flavobacteriia</taxon>
        <taxon>Flavobacteriales</taxon>
        <taxon>Flavobacteriaceae</taxon>
        <taxon>Gaetbulibacter</taxon>
    </lineage>
</organism>
<reference evidence="2 3" key="1">
    <citation type="submission" date="2024-02" db="EMBL/GenBank/DDBJ databases">
        <title>A Gaetbulibacter species isolated from tidal flats and genomic insights of their niches.</title>
        <authorList>
            <person name="Ye Y."/>
        </authorList>
    </citation>
    <scope>NUCLEOTIDE SEQUENCE [LARGE SCALE GENOMIC DNA]</scope>
    <source>
        <strain evidence="2 3">KYW382</strain>
    </source>
</reference>
<keyword evidence="3" id="KW-1185">Reference proteome</keyword>
<dbReference type="EMBL" id="JBAWKB010000002">
    <property type="protein sequence ID" value="MFH6771846.1"/>
    <property type="molecule type" value="Genomic_DNA"/>
</dbReference>
<proteinExistence type="predicted"/>
<evidence type="ECO:0000256" key="1">
    <source>
        <dbReference type="SAM" id="SignalP"/>
    </source>
</evidence>
<name>A0ABW7MYF2_9FLAO</name>